<evidence type="ECO:0000259" key="13">
    <source>
        <dbReference type="PROSITE" id="PS50067"/>
    </source>
</evidence>
<name>A0A8C7MGQ5_ONCKI</name>
<feature type="compositionally biased region" description="Polar residues" evidence="12">
    <location>
        <begin position="628"/>
        <end position="640"/>
    </location>
</feature>
<evidence type="ECO:0000256" key="12">
    <source>
        <dbReference type="SAM" id="MobiDB-lite"/>
    </source>
</evidence>
<dbReference type="SUPFAM" id="SSF52540">
    <property type="entry name" value="P-loop containing nucleoside triphosphate hydrolases"/>
    <property type="match status" value="1"/>
</dbReference>
<dbReference type="PRINTS" id="PR00380">
    <property type="entry name" value="KINESINHEAVY"/>
</dbReference>
<feature type="region of interest" description="Disordered" evidence="12">
    <location>
        <begin position="610"/>
        <end position="640"/>
    </location>
</feature>
<evidence type="ECO:0000256" key="7">
    <source>
        <dbReference type="ARBA" id="ARBA00023054"/>
    </source>
</evidence>
<dbReference type="PANTHER" id="PTHR47117">
    <property type="entry name" value="STAR-RELATED LIPID TRANSFER PROTEIN 9"/>
    <property type="match status" value="1"/>
</dbReference>
<evidence type="ECO:0000256" key="10">
    <source>
        <dbReference type="PROSITE-ProRule" id="PRU00283"/>
    </source>
</evidence>
<evidence type="ECO:0000256" key="4">
    <source>
        <dbReference type="ARBA" id="ARBA00022701"/>
    </source>
</evidence>
<dbReference type="PROSITE" id="PS50245">
    <property type="entry name" value="CAP_GLY_2"/>
    <property type="match status" value="1"/>
</dbReference>
<evidence type="ECO:0000256" key="5">
    <source>
        <dbReference type="ARBA" id="ARBA00022741"/>
    </source>
</evidence>
<reference evidence="15" key="1">
    <citation type="submission" date="2025-08" db="UniProtKB">
        <authorList>
            <consortium name="Ensembl"/>
        </authorList>
    </citation>
    <scope>IDENTIFICATION</scope>
</reference>
<feature type="domain" description="Kinesin motor" evidence="13">
    <location>
        <begin position="1"/>
        <end position="325"/>
    </location>
</feature>
<dbReference type="GO" id="GO:0005874">
    <property type="term" value="C:microtubule"/>
    <property type="evidence" value="ECO:0007669"/>
    <property type="project" value="UniProtKB-KW"/>
</dbReference>
<keyword evidence="9" id="KW-0206">Cytoskeleton</keyword>
<feature type="region of interest" description="Disordered" evidence="12">
    <location>
        <begin position="1596"/>
        <end position="1635"/>
    </location>
</feature>
<feature type="compositionally biased region" description="Basic and acidic residues" evidence="12">
    <location>
        <begin position="1596"/>
        <end position="1611"/>
    </location>
</feature>
<evidence type="ECO:0000313" key="16">
    <source>
        <dbReference type="Proteomes" id="UP000694557"/>
    </source>
</evidence>
<comment type="subcellular location">
    <subcellularLocation>
        <location evidence="1">Cytoplasm</location>
        <location evidence="1">Cytoskeleton</location>
    </subcellularLocation>
</comment>
<feature type="domain" description="CAP-Gly" evidence="14">
    <location>
        <begin position="1548"/>
        <end position="1590"/>
    </location>
</feature>
<dbReference type="Ensembl" id="ENSOKIT00005056552.1">
    <property type="protein sequence ID" value="ENSOKIP00005053464.1"/>
    <property type="gene ID" value="ENSOKIG00005016100.1"/>
</dbReference>
<dbReference type="InterPro" id="IPR001752">
    <property type="entry name" value="Kinesin_motor_dom"/>
</dbReference>
<dbReference type="InterPro" id="IPR027417">
    <property type="entry name" value="P-loop_NTPase"/>
</dbReference>
<proteinExistence type="inferred from homology"/>
<keyword evidence="7 11" id="KW-0175">Coiled coil</keyword>
<feature type="compositionally biased region" description="Basic and acidic residues" evidence="12">
    <location>
        <begin position="1622"/>
        <end position="1635"/>
    </location>
</feature>
<evidence type="ECO:0000256" key="6">
    <source>
        <dbReference type="ARBA" id="ARBA00022840"/>
    </source>
</evidence>
<dbReference type="SMART" id="SM00129">
    <property type="entry name" value="KISc"/>
    <property type="match status" value="1"/>
</dbReference>
<dbReference type="PROSITE" id="PS00845">
    <property type="entry name" value="CAP_GLY_1"/>
    <property type="match status" value="1"/>
</dbReference>
<sequence length="1635" mass="183129">MEGNQTILHPGGGNLGKGDSRFVCVCTFAYDYCFWSMDESEKDKFAGQDVVFQCLGESLLHNAFQGYNACIFAYGQTGSGKSYTMMGSVDSPGLIPRLCSSLFDRTLLEQREGEGFTIEVSYMEIYNEKVRDLLDPKGSRQALRVREHKVLGPYVDGLSRLAVANYKDIESLMSEGNKSRTVAATNMNEESSRSHAVFNIILTHTLKDLQSGTSGEKVSKLSLVDLAGSERAAKTGATGERMKEGSNINKSLTTLGLVISALAEQGCGKNKTKFVPYRDSVLTWLLKDSLGGNSRTAMVATVSPAADNYDETLSTLRYADRAKSIVNHAVVNEDPNARIIRELREEVEKLRDQLTQAESMKAPELKERLEESEKLIQEMTVTWEEKLRKTEEIAQERQKQLESLGISLQSSGIRVGEDKCFLVNLNADPALNELLVYYLKEHTKVGSADSQDIQLCGMGIQAAHCIIDITTDQRVVLTPHKNSRTCVNGSPCTSPQQLHHGDRILWGNNHFFRCVCAREGEGGLMKNSSSSEQLEGDGDTNSEVSSEVSFSYEFAQTEVMMKALGNNDPMQAVLQSLERQHEEEKRSALERQRLMYEQELQQLRRRLQSQCQADRPGQPHYRSLERLSMSNSPSAQSRLKQWSEEREAVLTRSLRKLREQIVRANLLVQEAGFIAEELDKRTEYRVTLQIPAANLNANRKRDAVLSEPAVQVRRKGKGKQIWALEKMENRLVDMRELYQEWKEYDDDNPVMRSYFKRADPFFDEQENHSLIGVANVFLSCLFYDVKLQYAVPIINQKGEVVGRLHVEVVRVAGGFEDSMAGGEDNETSPDGEVQERKLVCMIKILQATGLPQYLSNFVFCQYSFWDQAEPVIVAPEVDPSASSPSSKDPHCMVVFDSCKMGVSVTEEFIEYLTEGAVAMEVYGHRQAAAGQADSGRNPAFWDLSIIQAKTRTLRDRWSEVTRRLEMWIQVLEINENGDFMPVEVIPAKDVRTGGIFQLRQGQSRRLQVEVKSVQDSGTMPLIAEVLLAVSVGCVEIRQTQQAKANNEPVQMEGDEMDSYQERDLERLRRQWLTALTKRQEYLDQHLQTLVSKPEKTEDDVEREAQLLEWRLTLTEERNAVMVPSAGSGIPGAPAEWVPLPGMEAHTPVLFLDLSADDFSSQDALEVPEAGGWDATLSGEDEEEFFDLQIVKHYDEEVKAEASWDSTVHQCPQLSRGGACPEQRVYLTVRCVVQLSHPADMQLVLRKRICVNLNPGRQGFAQNLFKRMSTRSTIPGCGVTFEVVSNIPGDAQGSEDREMLARLAASTENPKSADNEAAIEKYLRSVLAVENILTLDRLRQVTTHPHTRTAIYSYLQLCRSGLAASYLSVKALVPQMPKLLKSLFPAREDKKEPLRPSPHSLQVGCTYPSDLLTLVEISPSLFLSCNPIESFPNFLTQQQQRAERNGVTAASPQYDNKMATTGPGYSVTTGNKPFSVQRVSTSDLKSFQQRILGEEVEARGGGRQGSLERLEIVLDDEDGGCDYVLPDWLREGVCVTVGANKDGTVRYVGNTEFAEGVWVGVELDSPSGKNDGSVGGRHYFRCNPGYGVLVRPDRVLQREHSTKRNPENRRSGEFYQPVLRGESTIRRGENRKSWSS</sequence>
<feature type="coiled-coil region" evidence="11">
    <location>
        <begin position="340"/>
        <end position="382"/>
    </location>
</feature>
<dbReference type="InterPro" id="IPR032405">
    <property type="entry name" value="Kinesin_assoc"/>
</dbReference>
<protein>
    <submittedName>
        <fullName evidence="15">Kinesin family member 13B</fullName>
    </submittedName>
</protein>
<evidence type="ECO:0000256" key="8">
    <source>
        <dbReference type="ARBA" id="ARBA00023175"/>
    </source>
</evidence>
<evidence type="ECO:0000256" key="9">
    <source>
        <dbReference type="ARBA" id="ARBA00023212"/>
    </source>
</evidence>
<dbReference type="Gene3D" id="6.10.250.2520">
    <property type="match status" value="1"/>
</dbReference>
<dbReference type="SUPFAM" id="SSF49879">
    <property type="entry name" value="SMAD/FHA domain"/>
    <property type="match status" value="1"/>
</dbReference>
<dbReference type="GO" id="GO:0045184">
    <property type="term" value="P:establishment of protein localization"/>
    <property type="evidence" value="ECO:0007669"/>
    <property type="project" value="UniProtKB-ARBA"/>
</dbReference>
<keyword evidence="8 10" id="KW-0505">Motor protein</keyword>
<dbReference type="InterPro" id="IPR019821">
    <property type="entry name" value="Kinesin_motor_CS"/>
</dbReference>
<dbReference type="CDD" id="cd01365">
    <property type="entry name" value="KISc_KIF1A_KIF1B"/>
    <property type="match status" value="1"/>
</dbReference>
<dbReference type="GO" id="GO:0005737">
    <property type="term" value="C:cytoplasm"/>
    <property type="evidence" value="ECO:0007669"/>
    <property type="project" value="UniProtKB-ARBA"/>
</dbReference>
<dbReference type="GO" id="GO:0005524">
    <property type="term" value="F:ATP binding"/>
    <property type="evidence" value="ECO:0007669"/>
    <property type="project" value="UniProtKB-UniRule"/>
</dbReference>
<evidence type="ECO:0000313" key="15">
    <source>
        <dbReference type="Ensembl" id="ENSOKIP00005053464.1"/>
    </source>
</evidence>
<evidence type="ECO:0000256" key="11">
    <source>
        <dbReference type="SAM" id="Coils"/>
    </source>
</evidence>
<dbReference type="Pfam" id="PF01302">
    <property type="entry name" value="CAP_GLY"/>
    <property type="match status" value="1"/>
</dbReference>
<dbReference type="FunFam" id="2.60.200.20:FF:000002">
    <property type="entry name" value="Kinesin family member 13A"/>
    <property type="match status" value="1"/>
</dbReference>
<dbReference type="Gene3D" id="2.30.30.190">
    <property type="entry name" value="CAP Gly-rich-like domain"/>
    <property type="match status" value="1"/>
</dbReference>
<dbReference type="InterPro" id="IPR022140">
    <property type="entry name" value="Kinesin-like_KIF1-typ"/>
</dbReference>
<dbReference type="GO" id="GO:0003777">
    <property type="term" value="F:microtubule motor activity"/>
    <property type="evidence" value="ECO:0007669"/>
    <property type="project" value="InterPro"/>
</dbReference>
<dbReference type="GO" id="GO:0008017">
    <property type="term" value="F:microtubule binding"/>
    <property type="evidence" value="ECO:0007669"/>
    <property type="project" value="InterPro"/>
</dbReference>
<dbReference type="Pfam" id="PF16183">
    <property type="entry name" value="Kinesin_assoc"/>
    <property type="match status" value="1"/>
</dbReference>
<dbReference type="InterPro" id="IPR000938">
    <property type="entry name" value="CAP-Gly_domain"/>
</dbReference>
<evidence type="ECO:0000256" key="3">
    <source>
        <dbReference type="ARBA" id="ARBA00022553"/>
    </source>
</evidence>
<dbReference type="InterPro" id="IPR036961">
    <property type="entry name" value="Kinesin_motor_dom_sf"/>
</dbReference>
<feature type="binding site" evidence="10">
    <location>
        <begin position="75"/>
        <end position="82"/>
    </location>
    <ligand>
        <name>ATP</name>
        <dbReference type="ChEBI" id="CHEBI:30616"/>
    </ligand>
</feature>
<dbReference type="Pfam" id="PF12423">
    <property type="entry name" value="KIF1B"/>
    <property type="match status" value="1"/>
</dbReference>
<evidence type="ECO:0000259" key="14">
    <source>
        <dbReference type="PROSITE" id="PS50245"/>
    </source>
</evidence>
<evidence type="ECO:0000256" key="2">
    <source>
        <dbReference type="ARBA" id="ARBA00022490"/>
    </source>
</evidence>
<keyword evidence="2" id="KW-0963">Cytoplasm</keyword>
<dbReference type="InterPro" id="IPR036859">
    <property type="entry name" value="CAP-Gly_dom_sf"/>
</dbReference>
<dbReference type="Pfam" id="PF00498">
    <property type="entry name" value="FHA"/>
    <property type="match status" value="1"/>
</dbReference>
<dbReference type="Pfam" id="PF00225">
    <property type="entry name" value="Kinesin"/>
    <property type="match status" value="1"/>
</dbReference>
<feature type="region of interest" description="Disordered" evidence="12">
    <location>
        <begin position="524"/>
        <end position="545"/>
    </location>
</feature>
<keyword evidence="16" id="KW-1185">Reference proteome</keyword>
<dbReference type="PROSITE" id="PS00411">
    <property type="entry name" value="KINESIN_MOTOR_1"/>
    <property type="match status" value="1"/>
</dbReference>
<organism evidence="15 16">
    <name type="scientific">Oncorhynchus kisutch</name>
    <name type="common">Coho salmon</name>
    <name type="synonym">Salmo kisutch</name>
    <dbReference type="NCBI Taxonomy" id="8019"/>
    <lineage>
        <taxon>Eukaryota</taxon>
        <taxon>Metazoa</taxon>
        <taxon>Chordata</taxon>
        <taxon>Craniata</taxon>
        <taxon>Vertebrata</taxon>
        <taxon>Euteleostomi</taxon>
        <taxon>Actinopterygii</taxon>
        <taxon>Neopterygii</taxon>
        <taxon>Teleostei</taxon>
        <taxon>Protacanthopterygii</taxon>
        <taxon>Salmoniformes</taxon>
        <taxon>Salmonidae</taxon>
        <taxon>Salmoninae</taxon>
        <taxon>Oncorhynchus</taxon>
    </lineage>
</organism>
<dbReference type="InterPro" id="IPR008984">
    <property type="entry name" value="SMAD_FHA_dom_sf"/>
</dbReference>
<keyword evidence="3" id="KW-0597">Phosphoprotein</keyword>
<dbReference type="Gene3D" id="3.40.850.10">
    <property type="entry name" value="Kinesin motor domain"/>
    <property type="match status" value="1"/>
</dbReference>
<reference evidence="15" key="2">
    <citation type="submission" date="2025-09" db="UniProtKB">
        <authorList>
            <consortium name="Ensembl"/>
        </authorList>
    </citation>
    <scope>IDENTIFICATION</scope>
</reference>
<evidence type="ECO:0000256" key="1">
    <source>
        <dbReference type="ARBA" id="ARBA00004245"/>
    </source>
</evidence>
<dbReference type="Proteomes" id="UP000694557">
    <property type="component" value="Unassembled WGS sequence"/>
</dbReference>
<dbReference type="GeneTree" id="ENSGT00940000155500"/>
<comment type="similarity">
    <text evidence="10">Belongs to the TRAFAC class myosin-kinesin ATPase superfamily. Kinesin family.</text>
</comment>
<keyword evidence="6 10" id="KW-0067">ATP-binding</keyword>
<dbReference type="Gene3D" id="2.60.200.20">
    <property type="match status" value="1"/>
</dbReference>
<dbReference type="InterPro" id="IPR000253">
    <property type="entry name" value="FHA_dom"/>
</dbReference>
<dbReference type="PROSITE" id="PS50067">
    <property type="entry name" value="KINESIN_MOTOR_2"/>
    <property type="match status" value="1"/>
</dbReference>
<keyword evidence="4" id="KW-0493">Microtubule</keyword>
<dbReference type="GO" id="GO:0007018">
    <property type="term" value="P:microtubule-based movement"/>
    <property type="evidence" value="ECO:0007669"/>
    <property type="project" value="InterPro"/>
</dbReference>
<accession>A0A8C7MGQ5</accession>
<dbReference type="SMART" id="SM01052">
    <property type="entry name" value="CAP_GLY"/>
    <property type="match status" value="1"/>
</dbReference>
<keyword evidence="5 10" id="KW-0547">Nucleotide-binding</keyword>
<dbReference type="SUPFAM" id="SSF74924">
    <property type="entry name" value="Cap-Gly domain"/>
    <property type="match status" value="1"/>
</dbReference>
<gene>
    <name evidence="15" type="primary">KIF13B</name>
    <name evidence="15" type="synonym">LOC109893800</name>
</gene>
<dbReference type="FunFam" id="3.40.850.10:FF:000010">
    <property type="entry name" value="Kinesin family member 13A"/>
    <property type="match status" value="1"/>
</dbReference>